<dbReference type="EMBL" id="JBHMFI010000008">
    <property type="protein sequence ID" value="MFB9075043.1"/>
    <property type="molecule type" value="Genomic_DNA"/>
</dbReference>
<dbReference type="Proteomes" id="UP001589575">
    <property type="component" value="Unassembled WGS sequence"/>
</dbReference>
<sequence length="48" mass="5294">MNWDGRGRRSRRRRTVSPGGEGLTLARRTTADCAAMSGYLTLLSPVDK</sequence>
<evidence type="ECO:0000256" key="1">
    <source>
        <dbReference type="SAM" id="MobiDB-lite"/>
    </source>
</evidence>
<comment type="caution">
    <text evidence="2">The sequence shown here is derived from an EMBL/GenBank/DDBJ whole genome shotgun (WGS) entry which is preliminary data.</text>
</comment>
<keyword evidence="3" id="KW-1185">Reference proteome</keyword>
<feature type="region of interest" description="Disordered" evidence="1">
    <location>
        <begin position="1"/>
        <end position="23"/>
    </location>
</feature>
<proteinExistence type="predicted"/>
<protein>
    <submittedName>
        <fullName evidence="2">Uncharacterized protein</fullName>
    </submittedName>
</protein>
<evidence type="ECO:0000313" key="3">
    <source>
        <dbReference type="Proteomes" id="UP001589575"/>
    </source>
</evidence>
<evidence type="ECO:0000313" key="2">
    <source>
        <dbReference type="EMBL" id="MFB9075043.1"/>
    </source>
</evidence>
<name>A0ABV5G9B7_9MICC</name>
<organism evidence="2 3">
    <name type="scientific">Citricoccus parietis</name>
    <dbReference type="NCBI Taxonomy" id="592307"/>
    <lineage>
        <taxon>Bacteria</taxon>
        <taxon>Bacillati</taxon>
        <taxon>Actinomycetota</taxon>
        <taxon>Actinomycetes</taxon>
        <taxon>Micrococcales</taxon>
        <taxon>Micrococcaceae</taxon>
        <taxon>Citricoccus</taxon>
    </lineage>
</organism>
<reference evidence="2 3" key="1">
    <citation type="submission" date="2024-09" db="EMBL/GenBank/DDBJ databases">
        <authorList>
            <person name="Sun Q."/>
            <person name="Mori K."/>
        </authorList>
    </citation>
    <scope>NUCLEOTIDE SEQUENCE [LARGE SCALE GENOMIC DNA]</scope>
    <source>
        <strain evidence="2 3">CCM 7609</strain>
    </source>
</reference>
<gene>
    <name evidence="2" type="ORF">ACFFX0_29215</name>
</gene>
<accession>A0ABV5G9B7</accession>